<dbReference type="FunFam" id="3.30.1380.20:FF:000008">
    <property type="entry name" value="trafficking protein particle complex subunit 6B"/>
    <property type="match status" value="1"/>
</dbReference>
<dbReference type="GO" id="GO:0005802">
    <property type="term" value="C:trans-Golgi network"/>
    <property type="evidence" value="ECO:0007669"/>
    <property type="project" value="TreeGrafter"/>
</dbReference>
<dbReference type="EMBL" id="GIBP01009558">
    <property type="protein sequence ID" value="NDV38527.1"/>
    <property type="molecule type" value="Transcribed_RNA"/>
</dbReference>
<dbReference type="InterPro" id="IPR024096">
    <property type="entry name" value="NO_sig/Golgi_transp_ligand-bd"/>
</dbReference>
<accession>A0A6B2LNY0</accession>
<dbReference type="InterPro" id="IPR037992">
    <property type="entry name" value="TRAPPC6/Trs33"/>
</dbReference>
<evidence type="ECO:0000313" key="2">
    <source>
        <dbReference type="EMBL" id="NDV38527.1"/>
    </source>
</evidence>
<name>A0A6B2LNY0_9EUKA</name>
<organism evidence="2">
    <name type="scientific">Arcella intermedia</name>
    <dbReference type="NCBI Taxonomy" id="1963864"/>
    <lineage>
        <taxon>Eukaryota</taxon>
        <taxon>Amoebozoa</taxon>
        <taxon>Tubulinea</taxon>
        <taxon>Elardia</taxon>
        <taxon>Arcellinida</taxon>
        <taxon>Sphaerothecina</taxon>
        <taxon>Arcellidae</taxon>
        <taxon>Arcella</taxon>
    </lineage>
</organism>
<dbReference type="GO" id="GO:0030008">
    <property type="term" value="C:TRAPP complex"/>
    <property type="evidence" value="ECO:0007669"/>
    <property type="project" value="TreeGrafter"/>
</dbReference>
<evidence type="ECO:0000256" key="1">
    <source>
        <dbReference type="ARBA" id="ARBA00006218"/>
    </source>
</evidence>
<dbReference type="PANTHER" id="PTHR12817:SF0">
    <property type="entry name" value="GEO08327P1"/>
    <property type="match status" value="1"/>
</dbReference>
<dbReference type="Pfam" id="PF04051">
    <property type="entry name" value="TRAPP"/>
    <property type="match status" value="1"/>
</dbReference>
<evidence type="ECO:0008006" key="3">
    <source>
        <dbReference type="Google" id="ProtNLM"/>
    </source>
</evidence>
<dbReference type="CDD" id="cd14944">
    <property type="entry name" value="TRAPPC6A_Trs33"/>
    <property type="match status" value="1"/>
</dbReference>
<sequence length="142" mass="16399">MELVQYFFSTATTEAANYKLEKLGIRVGQKLAERYTKDRPRFNEKIDIIKFICKDFWIELFKKQIDNLRTNHKGVYVLTDSKFRWIVRLSTDTNQNTKTEAEKYVVFPCGIIKGALESLGVQCVVKAEIGTFPACSFTIKIS</sequence>
<reference evidence="2" key="1">
    <citation type="journal article" date="2020" name="J. Eukaryot. Microbiol.">
        <title>De novo Sequencing, Assembly and Annotation of the Transcriptome for the Free-Living Testate Amoeba Arcella intermedia.</title>
        <authorList>
            <person name="Ribeiro G.M."/>
            <person name="Porfirio-Sousa A.L."/>
            <person name="Maurer-Alcala X.X."/>
            <person name="Katz L.A."/>
            <person name="Lahr D.J.G."/>
        </authorList>
    </citation>
    <scope>NUCLEOTIDE SEQUENCE</scope>
</reference>
<comment type="similarity">
    <text evidence="1">Belongs to the TRAPP small subunits family. BET3 subfamily.</text>
</comment>
<dbReference type="Gene3D" id="3.30.1380.20">
    <property type="entry name" value="Trafficking protein particle complex subunit 3"/>
    <property type="match status" value="1"/>
</dbReference>
<protein>
    <recommendedName>
        <fullName evidence="3">Trafficking protein particle complex subunit 6B</fullName>
    </recommendedName>
</protein>
<dbReference type="SUPFAM" id="SSF111126">
    <property type="entry name" value="Ligand-binding domain in the NO signalling and Golgi transport"/>
    <property type="match status" value="1"/>
</dbReference>
<dbReference type="GO" id="GO:0005801">
    <property type="term" value="C:cis-Golgi network"/>
    <property type="evidence" value="ECO:0007669"/>
    <property type="project" value="TreeGrafter"/>
</dbReference>
<dbReference type="InterPro" id="IPR007194">
    <property type="entry name" value="TRAPP_component"/>
</dbReference>
<dbReference type="PANTHER" id="PTHR12817">
    <property type="entry name" value="TRAFFICKING PROTEIN PARTICLE COMPLEX SUBUNIT 6B"/>
    <property type="match status" value="1"/>
</dbReference>
<dbReference type="GO" id="GO:0006888">
    <property type="term" value="P:endoplasmic reticulum to Golgi vesicle-mediated transport"/>
    <property type="evidence" value="ECO:0007669"/>
    <property type="project" value="TreeGrafter"/>
</dbReference>
<dbReference type="AlphaFoldDB" id="A0A6B2LNY0"/>
<proteinExistence type="inferred from homology"/>